<dbReference type="GO" id="GO:0000981">
    <property type="term" value="F:DNA-binding transcription factor activity, RNA polymerase II-specific"/>
    <property type="evidence" value="ECO:0007669"/>
    <property type="project" value="InterPro"/>
</dbReference>
<evidence type="ECO:0000313" key="5">
    <source>
        <dbReference type="EMBL" id="KZL83910.1"/>
    </source>
</evidence>
<dbReference type="InterPro" id="IPR001138">
    <property type="entry name" value="Zn2Cys6_DnaBD"/>
</dbReference>
<evidence type="ECO:0000256" key="1">
    <source>
        <dbReference type="ARBA" id="ARBA00022723"/>
    </source>
</evidence>
<dbReference type="GO" id="GO:0003677">
    <property type="term" value="F:DNA binding"/>
    <property type="evidence" value="ECO:0007669"/>
    <property type="project" value="InterPro"/>
</dbReference>
<dbReference type="SMART" id="SM00906">
    <property type="entry name" value="Fungal_trans"/>
    <property type="match status" value="1"/>
</dbReference>
<dbReference type="CDD" id="cd12148">
    <property type="entry name" value="fungal_TF_MHR"/>
    <property type="match status" value="1"/>
</dbReference>
<protein>
    <submittedName>
        <fullName evidence="5">C6 transcription</fullName>
    </submittedName>
</protein>
<dbReference type="Proteomes" id="UP000076584">
    <property type="component" value="Unassembled WGS sequence"/>
</dbReference>
<evidence type="ECO:0000259" key="4">
    <source>
        <dbReference type="PROSITE" id="PS50048"/>
    </source>
</evidence>
<dbReference type="PROSITE" id="PS00463">
    <property type="entry name" value="ZN2_CY6_FUNGAL_1"/>
    <property type="match status" value="1"/>
</dbReference>
<dbReference type="SMART" id="SM00066">
    <property type="entry name" value="GAL4"/>
    <property type="match status" value="1"/>
</dbReference>
<dbReference type="PANTHER" id="PTHR47431">
    <property type="entry name" value="ZN(II)2CYS6 TRANSCRIPTION FACTOR (EUROFUNG)-RELATED"/>
    <property type="match status" value="1"/>
</dbReference>
<dbReference type="AlphaFoldDB" id="A0A167DI42"/>
<organism evidence="5 6">
    <name type="scientific">Colletotrichum incanum</name>
    <name type="common">Soybean anthracnose fungus</name>
    <dbReference type="NCBI Taxonomy" id="1573173"/>
    <lineage>
        <taxon>Eukaryota</taxon>
        <taxon>Fungi</taxon>
        <taxon>Dikarya</taxon>
        <taxon>Ascomycota</taxon>
        <taxon>Pezizomycotina</taxon>
        <taxon>Sordariomycetes</taxon>
        <taxon>Hypocreomycetidae</taxon>
        <taxon>Glomerellales</taxon>
        <taxon>Glomerellaceae</taxon>
        <taxon>Colletotrichum</taxon>
        <taxon>Colletotrichum spaethianum species complex</taxon>
    </lineage>
</organism>
<gene>
    <name evidence="5" type="ORF">CI238_07014</name>
</gene>
<keyword evidence="6" id="KW-1185">Reference proteome</keyword>
<dbReference type="InterPro" id="IPR036864">
    <property type="entry name" value="Zn2-C6_fun-type_DNA-bd_sf"/>
</dbReference>
<dbReference type="Gene3D" id="4.10.240.10">
    <property type="entry name" value="Zn(2)-C6 fungal-type DNA-binding domain"/>
    <property type="match status" value="1"/>
</dbReference>
<evidence type="ECO:0000313" key="6">
    <source>
        <dbReference type="Proteomes" id="UP000076584"/>
    </source>
</evidence>
<proteinExistence type="predicted"/>
<dbReference type="CDD" id="cd00067">
    <property type="entry name" value="GAL4"/>
    <property type="match status" value="1"/>
</dbReference>
<evidence type="ECO:0000256" key="3">
    <source>
        <dbReference type="SAM" id="MobiDB-lite"/>
    </source>
</evidence>
<dbReference type="SUPFAM" id="SSF57701">
    <property type="entry name" value="Zn2/Cys6 DNA-binding domain"/>
    <property type="match status" value="1"/>
</dbReference>
<accession>A0A167DI42</accession>
<keyword evidence="2" id="KW-0539">Nucleus</keyword>
<sequence length="616" mass="68345">MSTTSASTHHNGGATRSSLACLPCRSRHLKCDGKRPKCNRCANAATDCHYAPSRRGGLDRAALAERRKRLAAAGNDTSVDNSSSQSRVSIRSAQGHGTQLASEELSHRLSSLDSIRLGSNNPAARVSSISQQPDNINSDLLVDAYYKFFHKFHPFLVPQGHFASLCQDPGRETSLKPLIAIMRLVGNVYIAQEWSVQLKEHVESCFSEANPACATMVQCRLLYSVALFWYNHKVEAKQQMDLAVRLALDLEMFQQEFARAHGAEDPVLIESWRRTWWELYIIDAYYAGTLGTLNFTVVDIDATVELPCEEWEYESGNIPQSKTLEDFDCREFTFENTSFSSFTYLISAVRCAALAISTAPKASSREDSTHIIQNADSVIEGWSLLLPQDRKQVMTKAGEIDELLFQAHLLINVATIGLHRPLSDLRFNPVEDVSSCAREPPPESSKPELINVHTIRVLRSVEAQIRLLALPVRPFRHTPFVTCMTSEGTLALLSACTFLLKGKELAIARDQIRMTIGCLKTLGEIWPRTARNVQEIQTIARHVLRLEPKTTSISKPANSSSASSLPASETRLSSQTEPPAGENDVFSSFGSMDDVCGWYSLEDLGPHFAEWIGNGQ</sequence>
<feature type="compositionally biased region" description="Low complexity" evidence="3">
    <location>
        <begin position="552"/>
        <end position="568"/>
    </location>
</feature>
<dbReference type="EMBL" id="LFIW01001039">
    <property type="protein sequence ID" value="KZL83910.1"/>
    <property type="molecule type" value="Genomic_DNA"/>
</dbReference>
<dbReference type="GO" id="GO:0008270">
    <property type="term" value="F:zinc ion binding"/>
    <property type="evidence" value="ECO:0007669"/>
    <property type="project" value="InterPro"/>
</dbReference>
<evidence type="ECO:0000256" key="2">
    <source>
        <dbReference type="ARBA" id="ARBA00023242"/>
    </source>
</evidence>
<feature type="domain" description="Zn(2)-C6 fungal-type" evidence="4">
    <location>
        <begin position="20"/>
        <end position="50"/>
    </location>
</feature>
<reference evidence="5 6" key="1">
    <citation type="submission" date="2015-06" db="EMBL/GenBank/DDBJ databases">
        <title>Survival trade-offs in plant roots during colonization by closely related pathogenic and mutualistic fungi.</title>
        <authorList>
            <person name="Hacquard S."/>
            <person name="Kracher B."/>
            <person name="Hiruma K."/>
            <person name="Weinman A."/>
            <person name="Muench P."/>
            <person name="Garrido Oter R."/>
            <person name="Ver Loren van Themaat E."/>
            <person name="Dallerey J.-F."/>
            <person name="Damm U."/>
            <person name="Henrissat B."/>
            <person name="Lespinet O."/>
            <person name="Thon M."/>
            <person name="Kemen E."/>
            <person name="McHardy A.C."/>
            <person name="Schulze-Lefert P."/>
            <person name="O'Connell R.J."/>
        </authorList>
    </citation>
    <scope>NUCLEOTIDE SEQUENCE [LARGE SCALE GENOMIC DNA]</scope>
    <source>
        <strain evidence="5 6">MAFF 238704</strain>
    </source>
</reference>
<dbReference type="PROSITE" id="PS50048">
    <property type="entry name" value="ZN2_CY6_FUNGAL_2"/>
    <property type="match status" value="1"/>
</dbReference>
<feature type="region of interest" description="Disordered" evidence="3">
    <location>
        <begin position="72"/>
        <end position="102"/>
    </location>
</feature>
<feature type="region of interest" description="Disordered" evidence="3">
    <location>
        <begin position="551"/>
        <end position="585"/>
    </location>
</feature>
<dbReference type="Pfam" id="PF04082">
    <property type="entry name" value="Fungal_trans"/>
    <property type="match status" value="1"/>
</dbReference>
<keyword evidence="1" id="KW-0479">Metal-binding</keyword>
<dbReference type="GO" id="GO:0006351">
    <property type="term" value="P:DNA-templated transcription"/>
    <property type="evidence" value="ECO:0007669"/>
    <property type="project" value="InterPro"/>
</dbReference>
<dbReference type="Pfam" id="PF00172">
    <property type="entry name" value="Zn_clus"/>
    <property type="match status" value="1"/>
</dbReference>
<dbReference type="PANTHER" id="PTHR47431:SF4">
    <property type="entry name" value="ZN(II)2CYS6 TRANSCRIPTION FACTOR (EUROFUNG)"/>
    <property type="match status" value="1"/>
</dbReference>
<comment type="caution">
    <text evidence="5">The sequence shown here is derived from an EMBL/GenBank/DDBJ whole genome shotgun (WGS) entry which is preliminary data.</text>
</comment>
<dbReference type="STRING" id="1573173.A0A167DI42"/>
<name>A0A167DI42_COLIC</name>
<feature type="compositionally biased region" description="Low complexity" evidence="3">
    <location>
        <begin position="72"/>
        <end position="92"/>
    </location>
</feature>
<dbReference type="InterPro" id="IPR007219">
    <property type="entry name" value="XnlR_reg_dom"/>
</dbReference>